<protein>
    <submittedName>
        <fullName evidence="9">ABC transporter ATP-binding protein</fullName>
    </submittedName>
</protein>
<comment type="subcellular location">
    <subcellularLocation>
        <location evidence="1">Cell inner membrane</location>
        <topology evidence="1">Multi-pass membrane protein</topology>
    </subcellularLocation>
</comment>
<dbReference type="InterPro" id="IPR011527">
    <property type="entry name" value="ABC1_TM_dom"/>
</dbReference>
<dbReference type="PROSITE" id="PS50929">
    <property type="entry name" value="ABC_TM1F"/>
    <property type="match status" value="1"/>
</dbReference>
<proteinExistence type="predicted"/>
<organism evidence="9 10">
    <name type="scientific">Corynebacterium breve</name>
    <dbReference type="NCBI Taxonomy" id="3049799"/>
    <lineage>
        <taxon>Bacteria</taxon>
        <taxon>Bacillati</taxon>
        <taxon>Actinomycetota</taxon>
        <taxon>Actinomycetes</taxon>
        <taxon>Mycobacteriales</taxon>
        <taxon>Corynebacteriaceae</taxon>
        <taxon>Corynebacterium</taxon>
    </lineage>
</organism>
<dbReference type="RefSeq" id="WP_284826925.1">
    <property type="nucleotide sequence ID" value="NZ_CP126969.1"/>
</dbReference>
<dbReference type="PANTHER" id="PTHR24221">
    <property type="entry name" value="ATP-BINDING CASSETTE SUB-FAMILY B"/>
    <property type="match status" value="1"/>
</dbReference>
<reference evidence="9 10" key="1">
    <citation type="submission" date="2023-05" db="EMBL/GenBank/DDBJ databases">
        <title>Corynebacterium suedekumii sp. nov. and Corynebacterium breve sp. nov. isolated from raw cow's milk.</title>
        <authorList>
            <person name="Baer M.K."/>
            <person name="Mehl L."/>
            <person name="Hellmuth R."/>
            <person name="Marke G."/>
            <person name="Lipski A."/>
        </authorList>
    </citation>
    <scope>NUCLEOTIDE SEQUENCE [LARGE SCALE GENOMIC DNA]</scope>
    <source>
        <strain evidence="9 10">R4</strain>
    </source>
</reference>
<keyword evidence="10" id="KW-1185">Reference proteome</keyword>
<name>A0ABY8VH94_9CORY</name>
<evidence type="ECO:0000256" key="1">
    <source>
        <dbReference type="ARBA" id="ARBA00004429"/>
    </source>
</evidence>
<accession>A0ABY8VH94</accession>
<dbReference type="PANTHER" id="PTHR24221:SF654">
    <property type="entry name" value="ATP-BINDING CASSETTE SUB-FAMILY B MEMBER 6"/>
    <property type="match status" value="1"/>
</dbReference>
<dbReference type="EMBL" id="CP126969">
    <property type="protein sequence ID" value="WIM69015.1"/>
    <property type="molecule type" value="Genomic_DNA"/>
</dbReference>
<dbReference type="SUPFAM" id="SSF90123">
    <property type="entry name" value="ABC transporter transmembrane region"/>
    <property type="match status" value="1"/>
</dbReference>
<dbReference type="Gene3D" id="3.40.50.300">
    <property type="entry name" value="P-loop containing nucleotide triphosphate hydrolases"/>
    <property type="match status" value="1"/>
</dbReference>
<dbReference type="GO" id="GO:0005524">
    <property type="term" value="F:ATP binding"/>
    <property type="evidence" value="ECO:0007669"/>
    <property type="project" value="UniProtKB-KW"/>
</dbReference>
<evidence type="ECO:0000256" key="6">
    <source>
        <dbReference type="ARBA" id="ARBA00023136"/>
    </source>
</evidence>
<keyword evidence="6 7" id="KW-0472">Membrane</keyword>
<dbReference type="InterPro" id="IPR036640">
    <property type="entry name" value="ABC1_TM_sf"/>
</dbReference>
<feature type="transmembrane region" description="Helical" evidence="7">
    <location>
        <begin position="255"/>
        <end position="276"/>
    </location>
</feature>
<dbReference type="Proteomes" id="UP001225598">
    <property type="component" value="Chromosome"/>
</dbReference>
<evidence type="ECO:0000256" key="3">
    <source>
        <dbReference type="ARBA" id="ARBA00022692"/>
    </source>
</evidence>
<dbReference type="InterPro" id="IPR039421">
    <property type="entry name" value="Type_1_exporter"/>
</dbReference>
<feature type="transmembrane region" description="Helical" evidence="7">
    <location>
        <begin position="232"/>
        <end position="249"/>
    </location>
</feature>
<keyword evidence="3 7" id="KW-0812">Transmembrane</keyword>
<feature type="transmembrane region" description="Helical" evidence="7">
    <location>
        <begin position="12"/>
        <end position="34"/>
    </location>
</feature>
<dbReference type="SUPFAM" id="SSF52540">
    <property type="entry name" value="P-loop containing nucleoside triphosphate hydrolases"/>
    <property type="match status" value="1"/>
</dbReference>
<keyword evidence="4" id="KW-1278">Translocase</keyword>
<evidence type="ECO:0000256" key="7">
    <source>
        <dbReference type="SAM" id="Phobius"/>
    </source>
</evidence>
<evidence type="ECO:0000256" key="5">
    <source>
        <dbReference type="ARBA" id="ARBA00022989"/>
    </source>
</evidence>
<sequence length="540" mass="58195">MPPMWAGRRRGLFILLVTLGIFQAVLALIMALSVDALLSPGIATDKWDSVALVGTALGIGIARWIERVVAEDLGQDYVFEQRHRLIISSVGGADYSGSLGVTVTRASNDLSAVRNWIALGIVPLVTGIPLIAVVLIGLLFISPQIGLAVAIPIALIGAAIPILAHMTYVRSRALRRRRGRLSSRIADTVMASESVRASGAVAREVKAIDRHSDRVVDAAVDRAWVTGLTRSLTATAASLCTVAVVLIAVEGWADSSVVASAMTLLGVLAAPVTDLGRVVEYRQNYKAATRILGPVLEKADELSGRESQRQRKWELRYGNELLSYPDLPYGQVQLGKDFVVDAGDIVLMSANDRSKIRDTLAAILSVNQADKLVIAGYDFGLAPEKVRRNLVGFASDYVPVERGSIQRLLTLRQPDASPEKVASVLETVGLTETVESHPKGMKLQLKSGGAPWSIGETTRLKIARAALNTPPLLVLEDVDHQLDGQALTEFFQFIADYPGVVLISTAKLDLLPSDHVVWNVDDEQLEESGQDEVLAGDEEE</sequence>
<feature type="transmembrane region" description="Helical" evidence="7">
    <location>
        <begin position="46"/>
        <end position="65"/>
    </location>
</feature>
<feature type="transmembrane region" description="Helical" evidence="7">
    <location>
        <begin position="116"/>
        <end position="141"/>
    </location>
</feature>
<dbReference type="Gene3D" id="1.20.1560.10">
    <property type="entry name" value="ABC transporter type 1, transmembrane domain"/>
    <property type="match status" value="1"/>
</dbReference>
<gene>
    <name evidence="9" type="ORF">QP027_04545</name>
</gene>
<keyword evidence="5 7" id="KW-1133">Transmembrane helix</keyword>
<keyword evidence="9" id="KW-0547">Nucleotide-binding</keyword>
<dbReference type="InterPro" id="IPR027417">
    <property type="entry name" value="P-loop_NTPase"/>
</dbReference>
<dbReference type="Pfam" id="PF00664">
    <property type="entry name" value="ABC_membrane"/>
    <property type="match status" value="1"/>
</dbReference>
<keyword evidence="2" id="KW-0997">Cell inner membrane</keyword>
<evidence type="ECO:0000313" key="10">
    <source>
        <dbReference type="Proteomes" id="UP001225598"/>
    </source>
</evidence>
<evidence type="ECO:0000256" key="4">
    <source>
        <dbReference type="ARBA" id="ARBA00022967"/>
    </source>
</evidence>
<evidence type="ECO:0000256" key="2">
    <source>
        <dbReference type="ARBA" id="ARBA00022519"/>
    </source>
</evidence>
<feature type="transmembrane region" description="Helical" evidence="7">
    <location>
        <begin position="147"/>
        <end position="168"/>
    </location>
</feature>
<evidence type="ECO:0000313" key="9">
    <source>
        <dbReference type="EMBL" id="WIM69015.1"/>
    </source>
</evidence>
<feature type="domain" description="ABC transmembrane type-1" evidence="8">
    <location>
        <begin position="11"/>
        <end position="284"/>
    </location>
</feature>
<keyword evidence="9" id="KW-0067">ATP-binding</keyword>
<keyword evidence="2" id="KW-1003">Cell membrane</keyword>
<evidence type="ECO:0000259" key="8">
    <source>
        <dbReference type="PROSITE" id="PS50929"/>
    </source>
</evidence>